<dbReference type="RefSeq" id="WP_380113877.1">
    <property type="nucleotide sequence ID" value="NZ_JBHSIU010000010.1"/>
</dbReference>
<evidence type="ECO:0000256" key="2">
    <source>
        <dbReference type="SAM" id="Phobius"/>
    </source>
</evidence>
<keyword evidence="2" id="KW-1133">Transmembrane helix</keyword>
<accession>A0ABV9VRX3</accession>
<evidence type="ECO:0000256" key="1">
    <source>
        <dbReference type="SAM" id="MobiDB-lite"/>
    </source>
</evidence>
<evidence type="ECO:0000259" key="3">
    <source>
        <dbReference type="Pfam" id="PF13490"/>
    </source>
</evidence>
<evidence type="ECO:0000313" key="5">
    <source>
        <dbReference type="Proteomes" id="UP001595912"/>
    </source>
</evidence>
<sequence>MERSPAAGCEAFREALSARLDGEAEPIDAALTDAHLLRCAGCRGWHADAAAATRLVRVQQVPGQPAGTDALLAALDAHGVLPPARRRFTAVRSRRTLVLALRVLLGAFGAAQFVLGIAQVTSGATATELHGSGSGHLWHESAAWNVAIGAGFGWIASRRGRPAGALPMLTAFVALLALLSVNDVLAGRVETERLLSHGFVLAGYAIVVALTRPALDPDRPGSSSSGSGAGSGAGSGSAGTTPPPRRLRLVPGQATAHTDREAA</sequence>
<feature type="region of interest" description="Disordered" evidence="1">
    <location>
        <begin position="216"/>
        <end position="263"/>
    </location>
</feature>
<dbReference type="Proteomes" id="UP001595912">
    <property type="component" value="Unassembled WGS sequence"/>
</dbReference>
<feature type="domain" description="Putative zinc-finger" evidence="3">
    <location>
        <begin position="9"/>
        <end position="43"/>
    </location>
</feature>
<evidence type="ECO:0000313" key="4">
    <source>
        <dbReference type="EMBL" id="MFC4997647.1"/>
    </source>
</evidence>
<comment type="caution">
    <text evidence="4">The sequence shown here is derived from an EMBL/GenBank/DDBJ whole genome shotgun (WGS) entry which is preliminary data.</text>
</comment>
<name>A0ABV9VRX3_9ACTN</name>
<feature type="transmembrane region" description="Helical" evidence="2">
    <location>
        <begin position="137"/>
        <end position="156"/>
    </location>
</feature>
<dbReference type="EMBL" id="JBHSIU010000010">
    <property type="protein sequence ID" value="MFC4997647.1"/>
    <property type="molecule type" value="Genomic_DNA"/>
</dbReference>
<organism evidence="4 5">
    <name type="scientific">Dactylosporangium cerinum</name>
    <dbReference type="NCBI Taxonomy" id="1434730"/>
    <lineage>
        <taxon>Bacteria</taxon>
        <taxon>Bacillati</taxon>
        <taxon>Actinomycetota</taxon>
        <taxon>Actinomycetes</taxon>
        <taxon>Micromonosporales</taxon>
        <taxon>Micromonosporaceae</taxon>
        <taxon>Dactylosporangium</taxon>
    </lineage>
</organism>
<gene>
    <name evidence="4" type="ORF">ACFPIJ_07400</name>
</gene>
<protein>
    <submittedName>
        <fullName evidence="4">Zf-HC2 domain-containing protein</fullName>
    </submittedName>
</protein>
<keyword evidence="2" id="KW-0812">Transmembrane</keyword>
<dbReference type="InterPro" id="IPR027383">
    <property type="entry name" value="Znf_put"/>
</dbReference>
<proteinExistence type="predicted"/>
<keyword evidence="2" id="KW-0472">Membrane</keyword>
<dbReference type="Pfam" id="PF13490">
    <property type="entry name" value="zf-HC2"/>
    <property type="match status" value="1"/>
</dbReference>
<feature type="transmembrane region" description="Helical" evidence="2">
    <location>
        <begin position="163"/>
        <end position="182"/>
    </location>
</feature>
<feature type="compositionally biased region" description="Gly residues" evidence="1">
    <location>
        <begin position="227"/>
        <end position="237"/>
    </location>
</feature>
<keyword evidence="5" id="KW-1185">Reference proteome</keyword>
<reference evidence="5" key="1">
    <citation type="journal article" date="2019" name="Int. J. Syst. Evol. Microbiol.">
        <title>The Global Catalogue of Microorganisms (GCM) 10K type strain sequencing project: providing services to taxonomists for standard genome sequencing and annotation.</title>
        <authorList>
            <consortium name="The Broad Institute Genomics Platform"/>
            <consortium name="The Broad Institute Genome Sequencing Center for Infectious Disease"/>
            <person name="Wu L."/>
            <person name="Ma J."/>
        </authorList>
    </citation>
    <scope>NUCLEOTIDE SEQUENCE [LARGE SCALE GENOMIC DNA]</scope>
    <source>
        <strain evidence="5">CGMCC 4.7152</strain>
    </source>
</reference>
<feature type="transmembrane region" description="Helical" evidence="2">
    <location>
        <begin position="96"/>
        <end position="117"/>
    </location>
</feature>